<comment type="caution">
    <text evidence="2">The sequence shown here is derived from an EMBL/GenBank/DDBJ whole genome shotgun (WGS) entry which is preliminary data.</text>
</comment>
<gene>
    <name evidence="2" type="ORF">BGX16_1087</name>
</gene>
<feature type="transmembrane region" description="Helical" evidence="1">
    <location>
        <begin position="88"/>
        <end position="106"/>
    </location>
</feature>
<protein>
    <recommendedName>
        <fullName evidence="4">Sulfatase N-terminal domain-containing protein</fullName>
    </recommendedName>
</protein>
<keyword evidence="1" id="KW-0812">Transmembrane</keyword>
<accession>A0A2M9A5Y9</accession>
<feature type="transmembrane region" description="Helical" evidence="1">
    <location>
        <begin position="5"/>
        <end position="23"/>
    </location>
</feature>
<feature type="transmembrane region" description="Helical" evidence="1">
    <location>
        <begin position="55"/>
        <end position="76"/>
    </location>
</feature>
<dbReference type="RefSeq" id="WP_100425132.1">
    <property type="nucleotide sequence ID" value="NZ_PGEX01000001.1"/>
</dbReference>
<keyword evidence="1" id="KW-0472">Membrane</keyword>
<feature type="transmembrane region" description="Helical" evidence="1">
    <location>
        <begin position="113"/>
        <end position="133"/>
    </location>
</feature>
<dbReference type="OrthoDB" id="9802851at2"/>
<dbReference type="Proteomes" id="UP000231134">
    <property type="component" value="Unassembled WGS sequence"/>
</dbReference>
<keyword evidence="1" id="KW-1133">Transmembrane helix</keyword>
<reference evidence="2 3" key="1">
    <citation type="submission" date="2017-11" db="EMBL/GenBank/DDBJ databases">
        <title>Animal gut microbial communities from fecal samples from Wisconsin, USA.</title>
        <authorList>
            <person name="Neumann A."/>
        </authorList>
    </citation>
    <scope>NUCLEOTIDE SEQUENCE [LARGE SCALE GENOMIC DNA]</scope>
    <source>
        <strain evidence="2 3">UWS3</strain>
    </source>
</reference>
<feature type="transmembrane region" description="Helical" evidence="1">
    <location>
        <begin position="29"/>
        <end position="48"/>
    </location>
</feature>
<evidence type="ECO:0000256" key="1">
    <source>
        <dbReference type="SAM" id="Phobius"/>
    </source>
</evidence>
<proteinExistence type="predicted"/>
<keyword evidence="3" id="KW-1185">Reference proteome</keyword>
<organism evidence="2 3">
    <name type="scientific">Hallerella succinigenes</name>
    <dbReference type="NCBI Taxonomy" id="1896222"/>
    <lineage>
        <taxon>Bacteria</taxon>
        <taxon>Pseudomonadati</taxon>
        <taxon>Fibrobacterota</taxon>
        <taxon>Fibrobacteria</taxon>
        <taxon>Fibrobacterales</taxon>
        <taxon>Fibrobacteraceae</taxon>
        <taxon>Hallerella</taxon>
    </lineage>
</organism>
<sequence length="426" mass="47892">MKKLLYPLIASALITITPFLITFEKGQDIVRGLFGFSEFALLLLFACARDRTKGALRIVLLVAISALILAVAWIDLQNLLALKNWNTGVYGVIPLLTCSLAVAMMAKVPSFPFPTISFIVFVSLIAHLAALNWNASQPLAQFPVVDYLSRTAPNPVERKVLPESFVQKYKVVDSVTVTRHYVDTLRSNVVILVESWGVPMEESRFTEELRIFDGVVQQLGVHSRMYSRTRTAEREDLMLEFTRDSVTHAKDTTFLPQELAKKGFKTSFFFGGDSAEQWRYKYIYRIFENAYFGGFNPNARPLAVNAPKLDLSLAKEALPDSVMATKIDSVLSDSTALDSAKQFIAWTTRDTKFPLQGLGGAYQGSADENDSAYTVRLMGTLRLIADLARRHPDVRFVVQGDHEPILSPVAFQERFYKRWVPFIVLN</sequence>
<evidence type="ECO:0000313" key="3">
    <source>
        <dbReference type="Proteomes" id="UP000231134"/>
    </source>
</evidence>
<dbReference type="EMBL" id="PGEX01000001">
    <property type="protein sequence ID" value="PJJ41130.1"/>
    <property type="molecule type" value="Genomic_DNA"/>
</dbReference>
<evidence type="ECO:0000313" key="2">
    <source>
        <dbReference type="EMBL" id="PJJ41130.1"/>
    </source>
</evidence>
<dbReference type="AlphaFoldDB" id="A0A2M9A5Y9"/>
<name>A0A2M9A5Y9_9BACT</name>
<evidence type="ECO:0008006" key="4">
    <source>
        <dbReference type="Google" id="ProtNLM"/>
    </source>
</evidence>